<feature type="non-terminal residue" evidence="1">
    <location>
        <position position="174"/>
    </location>
</feature>
<reference evidence="1" key="1">
    <citation type="submission" date="2018-06" db="EMBL/GenBank/DDBJ databases">
        <authorList>
            <person name="Zhirakovskaya E."/>
        </authorList>
    </citation>
    <scope>NUCLEOTIDE SEQUENCE</scope>
</reference>
<dbReference type="EMBL" id="UOET01000454">
    <property type="protein sequence ID" value="VAW30004.1"/>
    <property type="molecule type" value="Genomic_DNA"/>
</dbReference>
<name>A0A3B0VDU1_9ZZZZ</name>
<dbReference type="AlphaFoldDB" id="A0A3B0VDU1"/>
<proteinExistence type="predicted"/>
<accession>A0A3B0VDU1</accession>
<gene>
    <name evidence="1" type="ORF">MNBD_BACTEROID07-326</name>
</gene>
<evidence type="ECO:0000313" key="1">
    <source>
        <dbReference type="EMBL" id="VAW30004.1"/>
    </source>
</evidence>
<organism evidence="1">
    <name type="scientific">hydrothermal vent metagenome</name>
    <dbReference type="NCBI Taxonomy" id="652676"/>
    <lineage>
        <taxon>unclassified sequences</taxon>
        <taxon>metagenomes</taxon>
        <taxon>ecological metagenomes</taxon>
    </lineage>
</organism>
<sequence length="174" mass="20282">MNAEIKTIDDFTSQLKAWYEADYNGFKTSFDKAIANVQPIPEGQDPSVVYDWKNKGINDLCDFFTDWYNWMPDVATGLEYIQKFSWLYYKNQDGLAFVTKDPGLTMTAEFVRLRGNYMDDPISHPLVQKWIDELGPEQMDQFIKTSAKDFPTFNDFFIREIKPEARPISSPNDD</sequence>
<protein>
    <submittedName>
        <fullName evidence="1">Uncharacterized protein</fullName>
    </submittedName>
</protein>